<evidence type="ECO:0000313" key="1">
    <source>
        <dbReference type="EMBL" id="MCH5598510.1"/>
    </source>
</evidence>
<evidence type="ECO:0000313" key="2">
    <source>
        <dbReference type="Proteomes" id="UP001202248"/>
    </source>
</evidence>
<organism evidence="1 2">
    <name type="scientific">Niabella ginsengisoli</name>
    <dbReference type="NCBI Taxonomy" id="522298"/>
    <lineage>
        <taxon>Bacteria</taxon>
        <taxon>Pseudomonadati</taxon>
        <taxon>Bacteroidota</taxon>
        <taxon>Chitinophagia</taxon>
        <taxon>Chitinophagales</taxon>
        <taxon>Chitinophagaceae</taxon>
        <taxon>Niabella</taxon>
    </lineage>
</organism>
<proteinExistence type="predicted"/>
<accession>A0ABS9SJL6</accession>
<name>A0ABS9SJL6_9BACT</name>
<dbReference type="RefSeq" id="WP_240830172.1">
    <property type="nucleotide sequence ID" value="NZ_JAKWBL010000002.1"/>
</dbReference>
<sequence length="74" mass="8964">MLADDYLQQRISLKDMLQQYEKQWNDHFSKRLQIGRFVQSHFGKEWQTNLFIGALKKIPWLTKRIIKATHGENF</sequence>
<gene>
    <name evidence="1" type="ORF">MKP09_11615</name>
</gene>
<dbReference type="Proteomes" id="UP001202248">
    <property type="component" value="Unassembled WGS sequence"/>
</dbReference>
<keyword evidence="2" id="KW-1185">Reference proteome</keyword>
<comment type="caution">
    <text evidence="1">The sequence shown here is derived from an EMBL/GenBank/DDBJ whole genome shotgun (WGS) entry which is preliminary data.</text>
</comment>
<protein>
    <recommendedName>
        <fullName evidence="3">FAD-binding domain-containing protein</fullName>
    </recommendedName>
</protein>
<evidence type="ECO:0008006" key="3">
    <source>
        <dbReference type="Google" id="ProtNLM"/>
    </source>
</evidence>
<dbReference type="EMBL" id="JAKWBL010000002">
    <property type="protein sequence ID" value="MCH5598510.1"/>
    <property type="molecule type" value="Genomic_DNA"/>
</dbReference>
<reference evidence="1 2" key="1">
    <citation type="submission" date="2022-02" db="EMBL/GenBank/DDBJ databases">
        <authorList>
            <person name="Min J."/>
        </authorList>
    </citation>
    <scope>NUCLEOTIDE SEQUENCE [LARGE SCALE GENOMIC DNA]</scope>
    <source>
        <strain evidence="1 2">GR10-1</strain>
    </source>
</reference>